<dbReference type="RefSeq" id="WP_086742294.1">
    <property type="nucleotide sequence ID" value="NZ_MWPV01000001.1"/>
</dbReference>
<dbReference type="InterPro" id="IPR036188">
    <property type="entry name" value="FAD/NAD-bd_sf"/>
</dbReference>
<keyword evidence="4" id="KW-1185">Reference proteome</keyword>
<dbReference type="OrthoDB" id="6278312at2"/>
<feature type="binding site" evidence="2">
    <location>
        <position position="334"/>
    </location>
    <ligand>
        <name>FAD</name>
        <dbReference type="ChEBI" id="CHEBI:57692"/>
    </ligand>
</feature>
<keyword evidence="2" id="KW-0285">Flavoprotein</keyword>
<evidence type="ECO:0000313" key="3">
    <source>
        <dbReference type="EMBL" id="OUL58917.1"/>
    </source>
</evidence>
<dbReference type="PANTHER" id="PTHR43747">
    <property type="entry name" value="FAD-BINDING PROTEIN"/>
    <property type="match status" value="1"/>
</dbReference>
<evidence type="ECO:0000313" key="4">
    <source>
        <dbReference type="Proteomes" id="UP000194841"/>
    </source>
</evidence>
<dbReference type="PIRSF" id="PIRSF011396">
    <property type="entry name" value="Trp_halogenase"/>
    <property type="match status" value="1"/>
</dbReference>
<protein>
    <submittedName>
        <fullName evidence="3">Tryptophan halogenase</fullName>
    </submittedName>
</protein>
<dbReference type="InterPro" id="IPR050816">
    <property type="entry name" value="Flavin-dep_Halogenase_NPB"/>
</dbReference>
<dbReference type="EMBL" id="MWPV01000001">
    <property type="protein sequence ID" value="OUL58917.1"/>
    <property type="molecule type" value="Genomic_DNA"/>
</dbReference>
<dbReference type="GO" id="GO:0004497">
    <property type="term" value="F:monooxygenase activity"/>
    <property type="evidence" value="ECO:0007669"/>
    <property type="project" value="InterPro"/>
</dbReference>
<dbReference type="PANTHER" id="PTHR43747:SF4">
    <property type="entry name" value="FLAVIN-DEPENDENT TRYPTOPHAN HALOGENASE"/>
    <property type="match status" value="1"/>
</dbReference>
<dbReference type="InterPro" id="IPR006905">
    <property type="entry name" value="Flavin_halogenase"/>
</dbReference>
<sequence length="507" mass="56702">MKTTIKSVVIVGGGTSGWMTAAALSHHFAQSKVSVKVIDSTEIGTIGVGEATIPTLRRFYQTLGLTDQDVLTACQATCKLGIEFKDWYQAGSSFIHPFGLFGQAANGVPFHHYWLKLKQNGDPSPLSDYSYGVRLAQKNKFTLPVNNPNSPLAIFDWALHFDASLFAELMKKVAIKHGCEHIDNTITSVNLDAQQEAIDSVTLKNGQCVTADLFIDCSGFKALLIEGALKAGYQNWSQWLKCDRAVAVQTTRVDEPLSRTVVQAREAGWQWTIPLQNRSGNGHVYSSQYMSQDEATALLLEHVKGEVLQPPRHFSFTPGRRTQAWKSNCIAVGLAAGFLEPLESTSIALVETAIDKIIQTFSSPEYTKQDVERFNHVTATEYERVRDFLIVHYALNQREQGQMWQDCREMTLPRSLSDKLHQYQTNGALTRLPWEMFGPDSWLAIFDGFACYPQSYDPLVDKLSVDYLAESFKLMRDGISDAVAHAPTHSEFLRQMTHFQSHQPEPA</sequence>
<accession>A0A244CTI4</accession>
<evidence type="ECO:0000256" key="2">
    <source>
        <dbReference type="PIRSR" id="PIRSR011396-2"/>
    </source>
</evidence>
<dbReference type="InterPro" id="IPR033856">
    <property type="entry name" value="Trp_halogen"/>
</dbReference>
<reference evidence="3 4" key="1">
    <citation type="submission" date="2017-02" db="EMBL/GenBank/DDBJ databases">
        <title>Pseudoalteromonas ulvae TC14 Genome.</title>
        <authorList>
            <person name="Molmeret M."/>
        </authorList>
    </citation>
    <scope>NUCLEOTIDE SEQUENCE [LARGE SCALE GENOMIC DNA]</scope>
    <source>
        <strain evidence="3">TC14</strain>
    </source>
</reference>
<dbReference type="Pfam" id="PF04820">
    <property type="entry name" value="Trp_halogenase"/>
    <property type="match status" value="1"/>
</dbReference>
<feature type="binding site" evidence="2">
    <location>
        <position position="79"/>
    </location>
    <ligand>
        <name>7-chloro-L-tryptophan</name>
        <dbReference type="ChEBI" id="CHEBI:58713"/>
    </ligand>
</feature>
<evidence type="ECO:0000256" key="1">
    <source>
        <dbReference type="PIRSR" id="PIRSR011396-1"/>
    </source>
</evidence>
<dbReference type="Gene3D" id="3.50.50.60">
    <property type="entry name" value="FAD/NAD(P)-binding domain"/>
    <property type="match status" value="1"/>
</dbReference>
<feature type="binding site" evidence="2">
    <location>
        <position position="343"/>
    </location>
    <ligand>
        <name>L-tryptophan</name>
        <dbReference type="ChEBI" id="CHEBI:57912"/>
    </ligand>
</feature>
<keyword evidence="2" id="KW-0274">FAD</keyword>
<organism evidence="3 4">
    <name type="scientific">Pseudoalteromonas ulvae</name>
    <dbReference type="NCBI Taxonomy" id="107327"/>
    <lineage>
        <taxon>Bacteria</taxon>
        <taxon>Pseudomonadati</taxon>
        <taxon>Pseudomonadota</taxon>
        <taxon>Gammaproteobacteria</taxon>
        <taxon>Alteromonadales</taxon>
        <taxon>Pseudoalteromonadaceae</taxon>
        <taxon>Pseudoalteromonas</taxon>
    </lineage>
</organism>
<dbReference type="GO" id="GO:0000166">
    <property type="term" value="F:nucleotide binding"/>
    <property type="evidence" value="ECO:0007669"/>
    <property type="project" value="UniProtKB-KW"/>
</dbReference>
<keyword evidence="2" id="KW-0547">Nucleotide-binding</keyword>
<feature type="binding site" evidence="2">
    <location>
        <position position="347"/>
    </location>
    <ligand>
        <name>FAD</name>
        <dbReference type="ChEBI" id="CHEBI:57692"/>
    </ligand>
</feature>
<dbReference type="Proteomes" id="UP000194841">
    <property type="component" value="Unassembled WGS sequence"/>
</dbReference>
<gene>
    <name evidence="3" type="ORF">B1199_01125</name>
</gene>
<comment type="caution">
    <text evidence="3">The sequence shown here is derived from an EMBL/GenBank/DDBJ whole genome shotgun (WGS) entry which is preliminary data.</text>
</comment>
<proteinExistence type="predicted"/>
<dbReference type="AlphaFoldDB" id="A0A244CTI4"/>
<feature type="active site" evidence="1">
    <location>
        <position position="79"/>
    </location>
</feature>
<name>A0A244CTI4_PSEDV</name>
<dbReference type="SUPFAM" id="SSF51905">
    <property type="entry name" value="FAD/NAD(P)-binding domain"/>
    <property type="match status" value="1"/>
</dbReference>